<organism evidence="1 2">
    <name type="scientific">Metschnikowia aff. pulcherrima</name>
    <dbReference type="NCBI Taxonomy" id="2163413"/>
    <lineage>
        <taxon>Eukaryota</taxon>
        <taxon>Fungi</taxon>
        <taxon>Dikarya</taxon>
        <taxon>Ascomycota</taxon>
        <taxon>Saccharomycotina</taxon>
        <taxon>Pichiomycetes</taxon>
        <taxon>Metschnikowiaceae</taxon>
        <taxon>Metschnikowia</taxon>
    </lineage>
</organism>
<evidence type="ECO:0000313" key="2">
    <source>
        <dbReference type="Proteomes" id="UP000292447"/>
    </source>
</evidence>
<dbReference type="STRING" id="2163413.A0A4P6XQW4"/>
<reference evidence="2" key="1">
    <citation type="submission" date="2019-03" db="EMBL/GenBank/DDBJ databases">
        <title>Snf2 controls pulcherriminic acid biosynthesis and connects pigmentation and antifungal activity of the yeast Metschnikowia pulcherrima.</title>
        <authorList>
            <person name="Gore-Lloyd D."/>
            <person name="Sumann I."/>
            <person name="Brachmann A.O."/>
            <person name="Schneeberger K."/>
            <person name="Ortiz-Merino R.A."/>
            <person name="Moreno-Beltran M."/>
            <person name="Schlaefli M."/>
            <person name="Kirner P."/>
            <person name="Santos Kron A."/>
            <person name="Wolfe K.H."/>
            <person name="Piel J."/>
            <person name="Ahrens C.H."/>
            <person name="Henk D."/>
            <person name="Freimoser F.M."/>
        </authorList>
    </citation>
    <scope>NUCLEOTIDE SEQUENCE [LARGE SCALE GENOMIC DNA]</scope>
    <source>
        <strain evidence="2">APC 1.2</strain>
    </source>
</reference>
<sequence length="117" mass="12884">MRAAKRVIRYLLKTRTYGIVCLSSSQKELTCFCDANSASESDADCRSTTGSFITYADIPVSWKSKLQTMAAVSTLNSELVSLFYTTCEAVWLQNLLLNSVLAIIAISCATIKEPSRQ</sequence>
<dbReference type="PANTHER" id="PTHR11439">
    <property type="entry name" value="GAG-POL-RELATED RETROTRANSPOSON"/>
    <property type="match status" value="1"/>
</dbReference>
<keyword evidence="2" id="KW-1185">Reference proteome</keyword>
<name>A0A4P6XQW4_9ASCO</name>
<dbReference type="AlphaFoldDB" id="A0A4P6XQW4"/>
<protein>
    <submittedName>
        <fullName evidence="1">Uncharacterized protein</fullName>
    </submittedName>
</protein>
<dbReference type="Proteomes" id="UP000292447">
    <property type="component" value="Chromosome IV"/>
</dbReference>
<dbReference type="PANTHER" id="PTHR11439:SF511">
    <property type="match status" value="1"/>
</dbReference>
<gene>
    <name evidence="1" type="ORF">METSCH_D05010</name>
</gene>
<evidence type="ECO:0000313" key="1">
    <source>
        <dbReference type="EMBL" id="QBM89429.1"/>
    </source>
</evidence>
<dbReference type="EMBL" id="CP034459">
    <property type="protein sequence ID" value="QBM89429.1"/>
    <property type="molecule type" value="Genomic_DNA"/>
</dbReference>
<accession>A0A4P6XQW4</accession>
<dbReference type="CDD" id="cd09272">
    <property type="entry name" value="RNase_HI_RT_Ty1"/>
    <property type="match status" value="1"/>
</dbReference>
<proteinExistence type="predicted"/>